<organism evidence="1 2">
    <name type="scientific">Microbacterium resistens</name>
    <dbReference type="NCBI Taxonomy" id="156977"/>
    <lineage>
        <taxon>Bacteria</taxon>
        <taxon>Bacillati</taxon>
        <taxon>Actinomycetota</taxon>
        <taxon>Actinomycetes</taxon>
        <taxon>Micrococcales</taxon>
        <taxon>Microbacteriaceae</taxon>
        <taxon>Microbacterium</taxon>
    </lineage>
</organism>
<protein>
    <recommendedName>
        <fullName evidence="3">HicB family toxin-antitoxin system</fullName>
    </recommendedName>
</protein>
<reference evidence="1 2" key="1">
    <citation type="submission" date="2023-07" db="EMBL/GenBank/DDBJ databases">
        <title>Sorghum-associated microbial communities from plants grown in Nebraska, USA.</title>
        <authorList>
            <person name="Schachtman D."/>
        </authorList>
    </citation>
    <scope>NUCLEOTIDE SEQUENCE [LARGE SCALE GENOMIC DNA]</scope>
    <source>
        <strain evidence="1 2">2980</strain>
    </source>
</reference>
<comment type="caution">
    <text evidence="1">The sequence shown here is derived from an EMBL/GenBank/DDBJ whole genome shotgun (WGS) entry which is preliminary data.</text>
</comment>
<dbReference type="EMBL" id="JAVDUM010000014">
    <property type="protein sequence ID" value="MDR6868466.1"/>
    <property type="molecule type" value="Genomic_DNA"/>
</dbReference>
<dbReference type="RefSeq" id="WP_310022318.1">
    <property type="nucleotide sequence ID" value="NZ_JAVDUM010000014.1"/>
</dbReference>
<name>A0ABU1SFU1_9MICO</name>
<accession>A0ABU1SFU1</accession>
<proteinExistence type="predicted"/>
<dbReference type="Proteomes" id="UP001259347">
    <property type="component" value="Unassembled WGS sequence"/>
</dbReference>
<evidence type="ECO:0000313" key="1">
    <source>
        <dbReference type="EMBL" id="MDR6868466.1"/>
    </source>
</evidence>
<keyword evidence="2" id="KW-1185">Reference proteome</keyword>
<evidence type="ECO:0000313" key="2">
    <source>
        <dbReference type="Proteomes" id="UP001259347"/>
    </source>
</evidence>
<sequence length="128" mass="13866">MNTYKVTATREGKWWMIAVPEIDGLTQARRLSEAADMAREYIAASQGVAIEDVAVDLEVAAVDDIAVAARVAEIAEERKQAADLDRAVGQHSTDLARDLASAKVPLRDIGAILGISYQRAHQLISPRP</sequence>
<gene>
    <name evidence="1" type="ORF">J2Y69_003082</name>
</gene>
<evidence type="ECO:0008006" key="3">
    <source>
        <dbReference type="Google" id="ProtNLM"/>
    </source>
</evidence>